<dbReference type="Gene3D" id="3.10.450.50">
    <property type="match status" value="1"/>
</dbReference>
<comment type="caution">
    <text evidence="2">The sequence shown here is derived from an EMBL/GenBank/DDBJ whole genome shotgun (WGS) entry which is preliminary data.</text>
</comment>
<proteinExistence type="predicted"/>
<keyword evidence="3" id="KW-1185">Reference proteome</keyword>
<name>A0A852ZN28_9ACTN</name>
<gene>
    <name evidence="2" type="ORF">F4554_005936</name>
</gene>
<dbReference type="Proteomes" id="UP000579605">
    <property type="component" value="Unassembled WGS sequence"/>
</dbReference>
<sequence length="119" mass="13212">MNATDTQAVIERYFDTMGRGEDFSTFYADDMRWTTFDGATTIVGPSKVRDYITELHNNMPDGENRIVYADGTAYIEGYCADPRDNGAGRIAWCLAYDVADGVITSARLYGELGFLGPVR</sequence>
<dbReference type="InterPro" id="IPR037401">
    <property type="entry name" value="SnoaL-like"/>
</dbReference>
<reference evidence="2 3" key="1">
    <citation type="submission" date="2020-07" db="EMBL/GenBank/DDBJ databases">
        <title>Sequencing the genomes of 1000 actinobacteria strains.</title>
        <authorList>
            <person name="Klenk H.-P."/>
        </authorList>
    </citation>
    <scope>NUCLEOTIDE SEQUENCE [LARGE SCALE GENOMIC DNA]</scope>
    <source>
        <strain evidence="2 3">DSM 18448</strain>
    </source>
</reference>
<evidence type="ECO:0000259" key="1">
    <source>
        <dbReference type="Pfam" id="PF12680"/>
    </source>
</evidence>
<dbReference type="Pfam" id="PF12680">
    <property type="entry name" value="SnoaL_2"/>
    <property type="match status" value="1"/>
</dbReference>
<accession>A0A852ZN28</accession>
<evidence type="ECO:0000313" key="2">
    <source>
        <dbReference type="EMBL" id="NYH93298.1"/>
    </source>
</evidence>
<feature type="domain" description="SnoaL-like" evidence="1">
    <location>
        <begin position="10"/>
        <end position="105"/>
    </location>
</feature>
<dbReference type="InterPro" id="IPR032710">
    <property type="entry name" value="NTF2-like_dom_sf"/>
</dbReference>
<dbReference type="AlphaFoldDB" id="A0A852ZN28"/>
<protein>
    <recommendedName>
        <fullName evidence="1">SnoaL-like domain-containing protein</fullName>
    </recommendedName>
</protein>
<dbReference type="SUPFAM" id="SSF54427">
    <property type="entry name" value="NTF2-like"/>
    <property type="match status" value="1"/>
</dbReference>
<dbReference type="RefSeq" id="WP_179790841.1">
    <property type="nucleotide sequence ID" value="NZ_BAAARR010000045.1"/>
</dbReference>
<organism evidence="2 3">
    <name type="scientific">Actinopolymorpha rutila</name>
    <dbReference type="NCBI Taxonomy" id="446787"/>
    <lineage>
        <taxon>Bacteria</taxon>
        <taxon>Bacillati</taxon>
        <taxon>Actinomycetota</taxon>
        <taxon>Actinomycetes</taxon>
        <taxon>Propionibacteriales</taxon>
        <taxon>Actinopolymorphaceae</taxon>
        <taxon>Actinopolymorpha</taxon>
    </lineage>
</organism>
<evidence type="ECO:0000313" key="3">
    <source>
        <dbReference type="Proteomes" id="UP000579605"/>
    </source>
</evidence>
<dbReference type="EMBL" id="JACBZH010000001">
    <property type="protein sequence ID" value="NYH93298.1"/>
    <property type="molecule type" value="Genomic_DNA"/>
</dbReference>